<evidence type="ECO:0000313" key="2">
    <source>
        <dbReference type="Proteomes" id="UP000799750"/>
    </source>
</evidence>
<protein>
    <submittedName>
        <fullName evidence="1">Uncharacterized protein</fullName>
    </submittedName>
</protein>
<dbReference type="OrthoDB" id="10332238at2759"/>
<reference evidence="1" key="1">
    <citation type="journal article" date="2020" name="Stud. Mycol.">
        <title>101 Dothideomycetes genomes: a test case for predicting lifestyles and emergence of pathogens.</title>
        <authorList>
            <person name="Haridas S."/>
            <person name="Albert R."/>
            <person name="Binder M."/>
            <person name="Bloem J."/>
            <person name="Labutti K."/>
            <person name="Salamov A."/>
            <person name="Andreopoulos B."/>
            <person name="Baker S."/>
            <person name="Barry K."/>
            <person name="Bills G."/>
            <person name="Bluhm B."/>
            <person name="Cannon C."/>
            <person name="Castanera R."/>
            <person name="Culley D."/>
            <person name="Daum C."/>
            <person name="Ezra D."/>
            <person name="Gonzalez J."/>
            <person name="Henrissat B."/>
            <person name="Kuo A."/>
            <person name="Liang C."/>
            <person name="Lipzen A."/>
            <person name="Lutzoni F."/>
            <person name="Magnuson J."/>
            <person name="Mondo S."/>
            <person name="Nolan M."/>
            <person name="Ohm R."/>
            <person name="Pangilinan J."/>
            <person name="Park H.-J."/>
            <person name="Ramirez L."/>
            <person name="Alfaro M."/>
            <person name="Sun H."/>
            <person name="Tritt A."/>
            <person name="Yoshinaga Y."/>
            <person name="Zwiers L.-H."/>
            <person name="Turgeon B."/>
            <person name="Goodwin S."/>
            <person name="Spatafora J."/>
            <person name="Crous P."/>
            <person name="Grigoriev I."/>
        </authorList>
    </citation>
    <scope>NUCLEOTIDE SEQUENCE</scope>
    <source>
        <strain evidence="1">CBS 269.34</strain>
    </source>
</reference>
<dbReference type="AlphaFoldDB" id="A0A6A6RAI2"/>
<accession>A0A6A6RAI2</accession>
<keyword evidence="2" id="KW-1185">Reference proteome</keyword>
<organism evidence="1 2">
    <name type="scientific">Lophium mytilinum</name>
    <dbReference type="NCBI Taxonomy" id="390894"/>
    <lineage>
        <taxon>Eukaryota</taxon>
        <taxon>Fungi</taxon>
        <taxon>Dikarya</taxon>
        <taxon>Ascomycota</taxon>
        <taxon>Pezizomycotina</taxon>
        <taxon>Dothideomycetes</taxon>
        <taxon>Pleosporomycetidae</taxon>
        <taxon>Mytilinidiales</taxon>
        <taxon>Mytilinidiaceae</taxon>
        <taxon>Lophium</taxon>
    </lineage>
</organism>
<name>A0A6A6RAI2_9PEZI</name>
<sequence>MVQPPQLPHRRRGPHVPIPQHTFQLHLITSMGPGTDPRTYARISKPVLALSTPHVNLSTLRYIWTTDLNLLATGEQANWQYLLDTPTQDSGRQVIVIKINNFTSDGRSLLTFLWHRKSNHRTGIPYVLAPHPETQVSWDSVVILGPFPAVLESWLSENVAESVVGENWYDKMVNGYKVYLMLGRVMMIQPEPLITEWTFPSDYERLLRPEDVRTLGCVTDDKKARYEKAVAGLWKAMQENPSDSPAYVKAHKRLGEWSWKLMEVERLQGLKRAAAEAEALGE</sequence>
<dbReference type="Proteomes" id="UP000799750">
    <property type="component" value="Unassembled WGS sequence"/>
</dbReference>
<dbReference type="EMBL" id="MU004182">
    <property type="protein sequence ID" value="KAF2501709.1"/>
    <property type="molecule type" value="Genomic_DNA"/>
</dbReference>
<evidence type="ECO:0000313" key="1">
    <source>
        <dbReference type="EMBL" id="KAF2501709.1"/>
    </source>
</evidence>
<proteinExistence type="predicted"/>
<gene>
    <name evidence="1" type="ORF">BU16DRAFT_205626</name>
</gene>